<feature type="transmembrane region" description="Helical" evidence="1">
    <location>
        <begin position="69"/>
        <end position="89"/>
    </location>
</feature>
<dbReference type="Pfam" id="PF09955">
    <property type="entry name" value="DUF2189"/>
    <property type="match status" value="1"/>
</dbReference>
<name>A0A4Q0MC67_9HYPH</name>
<organism evidence="2 3">
    <name type="scientific">Hansschlegelia zhihuaiae</name>
    <dbReference type="NCBI Taxonomy" id="405005"/>
    <lineage>
        <taxon>Bacteria</taxon>
        <taxon>Pseudomonadati</taxon>
        <taxon>Pseudomonadota</taxon>
        <taxon>Alphaproteobacteria</taxon>
        <taxon>Hyphomicrobiales</taxon>
        <taxon>Methylopilaceae</taxon>
        <taxon>Hansschlegelia</taxon>
    </lineage>
</organism>
<proteinExistence type="predicted"/>
<dbReference type="EMBL" id="RYFI01000016">
    <property type="protein sequence ID" value="RXF70910.1"/>
    <property type="molecule type" value="Genomic_DNA"/>
</dbReference>
<evidence type="ECO:0000313" key="3">
    <source>
        <dbReference type="Proteomes" id="UP000289708"/>
    </source>
</evidence>
<feature type="transmembrane region" description="Helical" evidence="1">
    <location>
        <begin position="41"/>
        <end position="63"/>
    </location>
</feature>
<feature type="transmembrane region" description="Helical" evidence="1">
    <location>
        <begin position="119"/>
        <end position="146"/>
    </location>
</feature>
<evidence type="ECO:0000256" key="1">
    <source>
        <dbReference type="SAM" id="Phobius"/>
    </source>
</evidence>
<keyword evidence="1" id="KW-0472">Membrane</keyword>
<gene>
    <name evidence="2" type="ORF">EK403_15990</name>
</gene>
<feature type="transmembrane region" description="Helical" evidence="1">
    <location>
        <begin position="166"/>
        <end position="195"/>
    </location>
</feature>
<reference evidence="2 3" key="1">
    <citation type="submission" date="2018-12" db="EMBL/GenBank/DDBJ databases">
        <title>bacterium Hansschlegelia zhihuaiae S113.</title>
        <authorList>
            <person name="He J."/>
        </authorList>
    </citation>
    <scope>NUCLEOTIDE SEQUENCE [LARGE SCALE GENOMIC DNA]</scope>
    <source>
        <strain evidence="2 3">S 113</strain>
    </source>
</reference>
<evidence type="ECO:0000313" key="2">
    <source>
        <dbReference type="EMBL" id="RXF70910.1"/>
    </source>
</evidence>
<dbReference type="AlphaFoldDB" id="A0A4Q0MC67"/>
<accession>A0A4Q0MC67</accession>
<dbReference type="RefSeq" id="WP_128778476.1">
    <property type="nucleotide sequence ID" value="NZ_RYFI01000016.1"/>
</dbReference>
<keyword evidence="1" id="KW-0812">Transmembrane</keyword>
<keyword evidence="3" id="KW-1185">Reference proteome</keyword>
<sequence length="261" mass="28010">MTLPALSPRIGGKSPYARDLPTDAAFTWLKEGWRDLWAQPVLSLGYGFAVFAISAAIVAGLFVQGWDSVLFPALAGFMVVGPILAVGLYEKSRRLSLGETVSLGDMLIVRPAAGIRQMLFVGVLLCMLMLLWMRAAVLLYALFFGWRPFLGLDHIAPALFGTAPGLALLVVGGLVGGLFAAFSFAVSAFSIPMLLDKRVDAFTAMGASMALTWRNLPTMIVWGAAVLALSLFSLATCLLGLIVAFPLLGHATWRAYEAVRR</sequence>
<keyword evidence="1" id="KW-1133">Transmembrane helix</keyword>
<comment type="caution">
    <text evidence="2">The sequence shown here is derived from an EMBL/GenBank/DDBJ whole genome shotgun (WGS) entry which is preliminary data.</text>
</comment>
<dbReference type="InterPro" id="IPR018692">
    <property type="entry name" value="DUF2189"/>
</dbReference>
<dbReference type="OrthoDB" id="9809543at2"/>
<dbReference type="Proteomes" id="UP000289708">
    <property type="component" value="Unassembled WGS sequence"/>
</dbReference>
<feature type="transmembrane region" description="Helical" evidence="1">
    <location>
        <begin position="216"/>
        <end position="245"/>
    </location>
</feature>
<protein>
    <submittedName>
        <fullName evidence="2">DUF2189 domain-containing protein</fullName>
    </submittedName>
</protein>